<keyword evidence="2" id="KW-1185">Reference proteome</keyword>
<dbReference type="Proteomes" id="UP000076925">
    <property type="component" value="Unassembled WGS sequence"/>
</dbReference>
<evidence type="ECO:0000313" key="2">
    <source>
        <dbReference type="Proteomes" id="UP000076925"/>
    </source>
</evidence>
<dbReference type="EMBL" id="ANNX02000020">
    <property type="protein sequence ID" value="KYC41799.1"/>
    <property type="molecule type" value="Genomic_DNA"/>
</dbReference>
<reference evidence="1 2" key="1">
    <citation type="journal article" date="2013" name="Genome Biol. Evol.">
        <title>Genomes of Stigonematalean cyanobacteria (subsection V) and the evolution of oxygenic photosynthesis from prokaryotes to plastids.</title>
        <authorList>
            <person name="Dagan T."/>
            <person name="Roettger M."/>
            <person name="Stucken K."/>
            <person name="Landan G."/>
            <person name="Koch R."/>
            <person name="Major P."/>
            <person name="Gould S.B."/>
            <person name="Goremykin V.V."/>
            <person name="Rippka R."/>
            <person name="Tandeau de Marsac N."/>
            <person name="Gugger M."/>
            <person name="Lockhart P.J."/>
            <person name="Allen J.F."/>
            <person name="Brune I."/>
            <person name="Maus I."/>
            <person name="Puhler A."/>
            <person name="Martin W.F."/>
        </authorList>
    </citation>
    <scope>NUCLEOTIDE SEQUENCE [LARGE SCALE GENOMIC DNA]</scope>
    <source>
        <strain evidence="1 2">PCC 7110</strain>
    </source>
</reference>
<dbReference type="STRING" id="128403.WA1_17390"/>
<evidence type="ECO:0000313" key="1">
    <source>
        <dbReference type="EMBL" id="KYC41799.1"/>
    </source>
</evidence>
<name>A0A139XAT9_9CYAN</name>
<accession>A0A139XAT9</accession>
<organism evidence="1 2">
    <name type="scientific">Scytonema hofmannii PCC 7110</name>
    <dbReference type="NCBI Taxonomy" id="128403"/>
    <lineage>
        <taxon>Bacteria</taxon>
        <taxon>Bacillati</taxon>
        <taxon>Cyanobacteriota</taxon>
        <taxon>Cyanophyceae</taxon>
        <taxon>Nostocales</taxon>
        <taxon>Scytonemataceae</taxon>
        <taxon>Scytonema</taxon>
    </lineage>
</organism>
<proteinExistence type="predicted"/>
<protein>
    <submittedName>
        <fullName evidence="1">Uncharacterized protein</fullName>
    </submittedName>
</protein>
<dbReference type="AlphaFoldDB" id="A0A139XAT9"/>
<sequence length="77" mass="8826">MWYGLAPGETRLSYPFLQNGAIGICELRLFYSPKRLRFFLFPPAAAGREAIFESIDVSDLEIIKMKAIHYSTRKSLL</sequence>
<comment type="caution">
    <text evidence="1">The sequence shown here is derived from an EMBL/GenBank/DDBJ whole genome shotgun (WGS) entry which is preliminary data.</text>
</comment>
<gene>
    <name evidence="1" type="ORF">WA1_17390</name>
</gene>